<dbReference type="Pfam" id="PF03692">
    <property type="entry name" value="CxxCxxCC"/>
    <property type="match status" value="1"/>
</dbReference>
<organism evidence="1 2">
    <name type="scientific">Bradyrhizobium icense</name>
    <dbReference type="NCBI Taxonomy" id="1274631"/>
    <lineage>
        <taxon>Bacteria</taxon>
        <taxon>Pseudomonadati</taxon>
        <taxon>Pseudomonadota</taxon>
        <taxon>Alphaproteobacteria</taxon>
        <taxon>Hyphomicrobiales</taxon>
        <taxon>Nitrobacteraceae</taxon>
        <taxon>Bradyrhizobium</taxon>
    </lineage>
</organism>
<protein>
    <recommendedName>
        <fullName evidence="3">YkgJ family cysteine cluster protein</fullName>
    </recommendedName>
</protein>
<dbReference type="AlphaFoldDB" id="A0A1B1UA53"/>
<name>A0A1B1UA53_9BRAD</name>
<evidence type="ECO:0000313" key="1">
    <source>
        <dbReference type="EMBL" id="ANV99621.1"/>
    </source>
</evidence>
<dbReference type="STRING" id="1274631.LMTR13_04945"/>
<sequence length="236" mass="25316">MNSPLTTETAAAEASVIADIAEVGALTRSLAKRYEGIFSHFRSVLLEALQGADTMADGARYAMAMTEAASASFRDNFPNQPVYACKSGCAACCHLFVAVPPGIAEAIAAHIEVTFPPAERTALVTRLDEAAAAAAEVEDPTLLRRRCPLLGEDNRCSVYEVRPLTCRAFTSTSVSRCQQIVFDPAFAAAGVDQNPALYRIHKEATVALQETARRRGLPAEQKGLARALLDVFMELP</sequence>
<keyword evidence="2" id="KW-1185">Reference proteome</keyword>
<accession>A0A1B1UA53</accession>
<proteinExistence type="predicted"/>
<evidence type="ECO:0008006" key="3">
    <source>
        <dbReference type="Google" id="ProtNLM"/>
    </source>
</evidence>
<evidence type="ECO:0000313" key="2">
    <source>
        <dbReference type="Proteomes" id="UP000092839"/>
    </source>
</evidence>
<dbReference type="KEGG" id="bic:LMTR13_04945"/>
<dbReference type="EMBL" id="CP016428">
    <property type="protein sequence ID" value="ANV99621.1"/>
    <property type="molecule type" value="Genomic_DNA"/>
</dbReference>
<reference evidence="1 2" key="1">
    <citation type="submission" date="2016-07" db="EMBL/GenBank/DDBJ databases">
        <title>Complete genome sequence of Bradyrhizobium icense LMTR 13T, a potential inoculant strain isolated from lima bean (Phaseolus lunatus) in Peru.</title>
        <authorList>
            <person name="Ormeno-Orrillo E."/>
            <person name="Duran D."/>
            <person name="Rogel M.A."/>
            <person name="Rey L."/>
            <person name="Imperial J."/>
            <person name="Ruiz-Argueso T."/>
            <person name="Martinez-Romero E."/>
        </authorList>
    </citation>
    <scope>NUCLEOTIDE SEQUENCE [LARGE SCALE GENOMIC DNA]</scope>
    <source>
        <strain evidence="1 2">LMTR 13</strain>
    </source>
</reference>
<dbReference type="OrthoDB" id="259086at2"/>
<dbReference type="RefSeq" id="WP_065726916.1">
    <property type="nucleotide sequence ID" value="NZ_CP016428.1"/>
</dbReference>
<gene>
    <name evidence="1" type="ORF">LMTR13_04945</name>
</gene>
<dbReference type="Proteomes" id="UP000092839">
    <property type="component" value="Chromosome"/>
</dbReference>
<dbReference type="InterPro" id="IPR005358">
    <property type="entry name" value="Puta_zinc/iron-chelating_dom"/>
</dbReference>